<feature type="region of interest" description="Disordered" evidence="1">
    <location>
        <begin position="121"/>
        <end position="140"/>
    </location>
</feature>
<comment type="caution">
    <text evidence="2">The sequence shown here is derived from an EMBL/GenBank/DDBJ whole genome shotgun (WGS) entry which is preliminary data.</text>
</comment>
<evidence type="ECO:0000313" key="2">
    <source>
        <dbReference type="EMBL" id="GBG08912.1"/>
    </source>
</evidence>
<dbReference type="EMBL" id="BDQX01000173">
    <property type="protein sequence ID" value="GBG08912.1"/>
    <property type="molecule type" value="Genomic_DNA"/>
</dbReference>
<reference evidence="2 3" key="1">
    <citation type="submission" date="2017-08" db="EMBL/GenBank/DDBJ databases">
        <title>Substantial Increase in Enzyme Production by Combined Drug-Resistance Mutations in Paenibacillus agaridevorans.</title>
        <authorList>
            <person name="Tanaka Y."/>
            <person name="Funane K."/>
            <person name="Hosaka T."/>
            <person name="Shiwa Y."/>
            <person name="Fujita N."/>
            <person name="Miyazaki T."/>
            <person name="Yoshikawa H."/>
            <person name="Murakami K."/>
            <person name="Kasahara K."/>
            <person name="Inaoka T."/>
            <person name="Hiraga Y."/>
            <person name="Ochi K."/>
        </authorList>
    </citation>
    <scope>NUCLEOTIDE SEQUENCE [LARGE SCALE GENOMIC DNA]</scope>
    <source>
        <strain evidence="2 3">T-3040</strain>
    </source>
</reference>
<proteinExistence type="predicted"/>
<keyword evidence="3" id="KW-1185">Reference proteome</keyword>
<dbReference type="AlphaFoldDB" id="A0A2R5EQF0"/>
<organism evidence="2 3">
    <name type="scientific">Paenibacillus agaridevorans</name>
    <dbReference type="NCBI Taxonomy" id="171404"/>
    <lineage>
        <taxon>Bacteria</taxon>
        <taxon>Bacillati</taxon>
        <taxon>Bacillota</taxon>
        <taxon>Bacilli</taxon>
        <taxon>Bacillales</taxon>
        <taxon>Paenibacillaceae</taxon>
        <taxon>Paenibacillus</taxon>
    </lineage>
</organism>
<name>A0A2R5EQF0_9BACL</name>
<protein>
    <submittedName>
        <fullName evidence="2">Uncharacterized protein</fullName>
    </submittedName>
</protein>
<evidence type="ECO:0000313" key="3">
    <source>
        <dbReference type="Proteomes" id="UP000245202"/>
    </source>
</evidence>
<sequence length="140" mass="15181">MFVRSDNHAFGKIVPIFAKYTPYSIAEQIFPYLAHELDGDAKAMQSQPRIGDGSPCRQLSRPNVNQLAGCKQIPDSPMTLMSAWSIFVSAMNRGDDIQANMSGYDNIRICGASAAHASVPQSTTAVPPVRPDSKAAVNRQ</sequence>
<dbReference type="Proteomes" id="UP000245202">
    <property type="component" value="Unassembled WGS sequence"/>
</dbReference>
<evidence type="ECO:0000256" key="1">
    <source>
        <dbReference type="SAM" id="MobiDB-lite"/>
    </source>
</evidence>
<gene>
    <name evidence="2" type="ORF">PAT3040_03525</name>
</gene>
<accession>A0A2R5EQF0</accession>